<feature type="compositionally biased region" description="Pro residues" evidence="1">
    <location>
        <begin position="87"/>
        <end position="101"/>
    </location>
</feature>
<dbReference type="EMBL" id="CP017555">
    <property type="protein sequence ID" value="AOW02404.1"/>
    <property type="molecule type" value="Genomic_DNA"/>
</dbReference>
<dbReference type="VEuPathDB" id="FungiDB:YALI1_C07670g"/>
<dbReference type="VEuPathDB" id="FungiDB:YALI0_C05973g"/>
<gene>
    <name evidence="3" type="ORF">B0I71DRAFT_135382</name>
    <name evidence="2" type="ORF">YALI1_C07670g</name>
</gene>
<organism evidence="2 4">
    <name type="scientific">Yarrowia lipolytica</name>
    <name type="common">Candida lipolytica</name>
    <dbReference type="NCBI Taxonomy" id="4952"/>
    <lineage>
        <taxon>Eukaryota</taxon>
        <taxon>Fungi</taxon>
        <taxon>Dikarya</taxon>
        <taxon>Ascomycota</taxon>
        <taxon>Saccharomycotina</taxon>
        <taxon>Dipodascomycetes</taxon>
        <taxon>Dipodascales</taxon>
        <taxon>Dipodascales incertae sedis</taxon>
        <taxon>Yarrowia</taxon>
    </lineage>
</organism>
<feature type="region of interest" description="Disordered" evidence="1">
    <location>
        <begin position="251"/>
        <end position="312"/>
    </location>
</feature>
<dbReference type="Proteomes" id="UP000182444">
    <property type="component" value="Chromosome 1C"/>
</dbReference>
<feature type="compositionally biased region" description="Low complexity" evidence="1">
    <location>
        <begin position="133"/>
        <end position="155"/>
    </location>
</feature>
<name>A0A1D8N9U4_YARLL</name>
<evidence type="ECO:0000256" key="1">
    <source>
        <dbReference type="SAM" id="MobiDB-lite"/>
    </source>
</evidence>
<dbReference type="eggNOG" id="ENOG502T1JG">
    <property type="taxonomic scope" value="Eukaryota"/>
</dbReference>
<dbReference type="Proteomes" id="UP000256601">
    <property type="component" value="Unassembled WGS sequence"/>
</dbReference>
<protein>
    <submittedName>
        <fullName evidence="2">Uncharacterized protein</fullName>
    </submittedName>
</protein>
<feature type="compositionally biased region" description="Low complexity" evidence="1">
    <location>
        <begin position="293"/>
        <end position="302"/>
    </location>
</feature>
<dbReference type="KEGG" id="yli:2909808"/>
<feature type="compositionally biased region" description="Low complexity" evidence="1">
    <location>
        <begin position="102"/>
        <end position="127"/>
    </location>
</feature>
<reference evidence="3 5" key="2">
    <citation type="submission" date="2018-07" db="EMBL/GenBank/DDBJ databases">
        <title>Draft Genome Assemblies for Five Robust Yarrowia lipolytica Strains Exhibiting High Lipid Production and Pentose Sugar Utilization and Sugar Alcohol Secretion from Undetoxified Lignocellulosic Biomass Hydrolysates.</title>
        <authorList>
            <consortium name="DOE Joint Genome Institute"/>
            <person name="Walker C."/>
            <person name="Ryu S."/>
            <person name="Na H."/>
            <person name="Zane M."/>
            <person name="LaButti K."/>
            <person name="Lipzen A."/>
            <person name="Haridas S."/>
            <person name="Barry K."/>
            <person name="Grigoriev I.V."/>
            <person name="Quarterman J."/>
            <person name="Slininger P."/>
            <person name="Dien B."/>
            <person name="Trinh C.T."/>
        </authorList>
    </citation>
    <scope>NUCLEOTIDE SEQUENCE [LARGE SCALE GENOMIC DNA]</scope>
    <source>
        <strain evidence="3 5">YB392</strain>
    </source>
</reference>
<dbReference type="GeneID" id="2909808"/>
<evidence type="ECO:0000313" key="2">
    <source>
        <dbReference type="EMBL" id="AOW02404.1"/>
    </source>
</evidence>
<feature type="compositionally biased region" description="Basic residues" evidence="1">
    <location>
        <begin position="257"/>
        <end position="266"/>
    </location>
</feature>
<dbReference type="AlphaFoldDB" id="A0A1D8N9U4"/>
<feature type="region of interest" description="Disordered" evidence="1">
    <location>
        <begin position="175"/>
        <end position="238"/>
    </location>
</feature>
<feature type="region of interest" description="Disordered" evidence="1">
    <location>
        <begin position="63"/>
        <end position="161"/>
    </location>
</feature>
<proteinExistence type="predicted"/>
<evidence type="ECO:0000313" key="5">
    <source>
        <dbReference type="Proteomes" id="UP000256601"/>
    </source>
</evidence>
<reference evidence="2 4" key="1">
    <citation type="journal article" date="2016" name="PLoS ONE">
        <title>Sequence Assembly of Yarrowia lipolytica Strain W29/CLIB89 Shows Transposable Element Diversity.</title>
        <authorList>
            <person name="Magnan C."/>
            <person name="Yu J."/>
            <person name="Chang I."/>
            <person name="Jahn E."/>
            <person name="Kanomata Y."/>
            <person name="Wu J."/>
            <person name="Zeller M."/>
            <person name="Oakes M."/>
            <person name="Baldi P."/>
            <person name="Sandmeyer S."/>
        </authorList>
    </citation>
    <scope>NUCLEOTIDE SEQUENCE [LARGE SCALE GENOMIC DNA]</scope>
    <source>
        <strain evidence="2">CLIB89</strain>
        <strain evidence="4">CLIB89(W29)</strain>
    </source>
</reference>
<sequence>MTSYYDGVGFLAICGKAESPEPLQFVPQPRVAPPRRTRLNEFAPYPTFRHTPAVLQRPNQHPYLTHQPAHYTPHGIAASGPSGGPGGPAPGPGGGPPPAPPQQQVQQQQVQQMPVASQSPVSQHLGGAPAGTPPLTAAMSPVPRQQLPRAPQQQVGTPGGAGFSAEVAVAVGAQQSPEGLMHGTRATPSPNMRALSMTPRRDSLPGNTSSGSATPRHSASAHKSGRISTAMHPDPKQQYKTEECNICGRPFKGPKASTHKQQHIRRLHPESYMPKRGGKKKVDNRENSVESMPPSQSQSPQQSGGGGFYSGDLANVANVANAAMQFPQ</sequence>
<evidence type="ECO:0000313" key="3">
    <source>
        <dbReference type="EMBL" id="RDW23780.1"/>
    </source>
</evidence>
<evidence type="ECO:0000313" key="4">
    <source>
        <dbReference type="Proteomes" id="UP000182444"/>
    </source>
</evidence>
<dbReference type="EMBL" id="KZ859065">
    <property type="protein sequence ID" value="RDW23780.1"/>
    <property type="molecule type" value="Genomic_DNA"/>
</dbReference>
<accession>A0A1D8N9U4</accession>
<feature type="compositionally biased region" description="Polar residues" evidence="1">
    <location>
        <begin position="205"/>
        <end position="217"/>
    </location>
</feature>